<gene>
    <name evidence="1" type="ORF">F441_08166</name>
</gene>
<dbReference type="OrthoDB" id="90621at2759"/>
<dbReference type="AlphaFoldDB" id="W2X3V6"/>
<comment type="caution">
    <text evidence="1">The sequence shown here is derived from an EMBL/GenBank/DDBJ whole genome shotgun (WGS) entry which is preliminary data.</text>
</comment>
<accession>W2X3V6</accession>
<proteinExistence type="predicted"/>
<sequence>MENHARAAINDRASESTPTQRAKVFSVCEYCDKQFTTRGLSLHQKKCAEKQAHDKAEAKKTRSFKFCIVNEAIFEEILSFLSNQTLTKMQMITGDHYQECEPELSRYCCKCENDNPIIRRSLCLKCFSNSGYYFNGRTSKQWAKKIYGF</sequence>
<dbReference type="EMBL" id="ANIX01001666">
    <property type="protein sequence ID" value="ETP17426.1"/>
    <property type="molecule type" value="Genomic_DNA"/>
</dbReference>
<evidence type="ECO:0000313" key="2">
    <source>
        <dbReference type="Proteomes" id="UP000018958"/>
    </source>
</evidence>
<reference evidence="1 2" key="1">
    <citation type="submission" date="2013-11" db="EMBL/GenBank/DDBJ databases">
        <title>The Genome Sequence of Phytophthora parasitica CJ01A1.</title>
        <authorList>
            <consortium name="The Broad Institute Genomics Platform"/>
            <person name="Russ C."/>
            <person name="Tyler B."/>
            <person name="Panabieres F."/>
            <person name="Shan W."/>
            <person name="Tripathy S."/>
            <person name="Grunwald N."/>
            <person name="Machado M."/>
            <person name="Johnson C.S."/>
            <person name="Walker B."/>
            <person name="Young S.K."/>
            <person name="Zeng Q."/>
            <person name="Gargeya S."/>
            <person name="Fitzgerald M."/>
            <person name="Haas B."/>
            <person name="Abouelleil A."/>
            <person name="Allen A.W."/>
            <person name="Alvarado L."/>
            <person name="Arachchi H.M."/>
            <person name="Berlin A.M."/>
            <person name="Chapman S.B."/>
            <person name="Gainer-Dewar J."/>
            <person name="Goldberg J."/>
            <person name="Griggs A."/>
            <person name="Gujja S."/>
            <person name="Hansen M."/>
            <person name="Howarth C."/>
            <person name="Imamovic A."/>
            <person name="Ireland A."/>
            <person name="Larimer J."/>
            <person name="McCowan C."/>
            <person name="Murphy C."/>
            <person name="Pearson M."/>
            <person name="Poon T.W."/>
            <person name="Priest M."/>
            <person name="Roberts A."/>
            <person name="Saif S."/>
            <person name="Shea T."/>
            <person name="Sisk P."/>
            <person name="Sykes S."/>
            <person name="Wortman J."/>
            <person name="Nusbaum C."/>
            <person name="Birren B."/>
        </authorList>
    </citation>
    <scope>NUCLEOTIDE SEQUENCE [LARGE SCALE GENOMIC DNA]</scope>
    <source>
        <strain evidence="1 2">CJ01A1</strain>
    </source>
</reference>
<evidence type="ECO:0000313" key="1">
    <source>
        <dbReference type="EMBL" id="ETP17426.1"/>
    </source>
</evidence>
<organism evidence="1 2">
    <name type="scientific">Phytophthora nicotianae CJ01A1</name>
    <dbReference type="NCBI Taxonomy" id="1317063"/>
    <lineage>
        <taxon>Eukaryota</taxon>
        <taxon>Sar</taxon>
        <taxon>Stramenopiles</taxon>
        <taxon>Oomycota</taxon>
        <taxon>Peronosporomycetes</taxon>
        <taxon>Peronosporales</taxon>
        <taxon>Peronosporaceae</taxon>
        <taxon>Phytophthora</taxon>
    </lineage>
</organism>
<name>W2X3V6_PHYNI</name>
<protein>
    <submittedName>
        <fullName evidence="1">Uncharacterized protein</fullName>
    </submittedName>
</protein>
<dbReference type="Proteomes" id="UP000018958">
    <property type="component" value="Unassembled WGS sequence"/>
</dbReference>